<dbReference type="InterPro" id="IPR012341">
    <property type="entry name" value="6hp_glycosidase-like_sf"/>
</dbReference>
<accession>A0ABW3UYP4</accession>
<evidence type="ECO:0000313" key="3">
    <source>
        <dbReference type="EMBL" id="MFD1225384.1"/>
    </source>
</evidence>
<reference evidence="4" key="1">
    <citation type="journal article" date="2019" name="Int. J. Syst. Evol. Microbiol.">
        <title>The Global Catalogue of Microorganisms (GCM) 10K type strain sequencing project: providing services to taxonomists for standard genome sequencing and annotation.</title>
        <authorList>
            <consortium name="The Broad Institute Genomics Platform"/>
            <consortium name="The Broad Institute Genome Sequencing Center for Infectious Disease"/>
            <person name="Wu L."/>
            <person name="Ma J."/>
        </authorList>
    </citation>
    <scope>NUCLEOTIDE SEQUENCE [LARGE SCALE GENOMIC DNA]</scope>
    <source>
        <strain evidence="4">CCUG 53270</strain>
    </source>
</reference>
<organism evidence="3 4">
    <name type="scientific">Paenibacillus vulneris</name>
    <dbReference type="NCBI Taxonomy" id="1133364"/>
    <lineage>
        <taxon>Bacteria</taxon>
        <taxon>Bacillati</taxon>
        <taxon>Bacillota</taxon>
        <taxon>Bacilli</taxon>
        <taxon>Bacillales</taxon>
        <taxon>Paenibacillaceae</taxon>
        <taxon>Paenibacillus</taxon>
    </lineage>
</organism>
<dbReference type="Pfam" id="PF17390">
    <property type="entry name" value="Bac_rhamnosid_C"/>
    <property type="match status" value="1"/>
</dbReference>
<dbReference type="Gene3D" id="2.60.420.10">
    <property type="entry name" value="Maltose phosphorylase, domain 3"/>
    <property type="match status" value="1"/>
</dbReference>
<feature type="domain" description="Alpha-L-rhamnosidase C-terminal" evidence="2">
    <location>
        <begin position="502"/>
        <end position="559"/>
    </location>
</feature>
<dbReference type="InterPro" id="IPR035398">
    <property type="entry name" value="Bac_rhamnosid_C"/>
</dbReference>
<proteinExistence type="predicted"/>
<dbReference type="InterPro" id="IPR035396">
    <property type="entry name" value="Bac_rhamnosid6H"/>
</dbReference>
<dbReference type="Pfam" id="PF17389">
    <property type="entry name" value="Bac_rhamnosid6H"/>
    <property type="match status" value="1"/>
</dbReference>
<keyword evidence="4" id="KW-1185">Reference proteome</keyword>
<comment type="caution">
    <text evidence="3">The sequence shown here is derived from an EMBL/GenBank/DDBJ whole genome shotgun (WGS) entry which is preliminary data.</text>
</comment>
<name>A0ABW3UYP4_9BACL</name>
<dbReference type="Proteomes" id="UP001597180">
    <property type="component" value="Unassembled WGS sequence"/>
</dbReference>
<evidence type="ECO:0000259" key="1">
    <source>
        <dbReference type="Pfam" id="PF17389"/>
    </source>
</evidence>
<dbReference type="InterPro" id="IPR008928">
    <property type="entry name" value="6-hairpin_glycosidase_sf"/>
</dbReference>
<feature type="domain" description="Alpha-L-rhamnosidase six-hairpin glycosidase" evidence="1">
    <location>
        <begin position="176"/>
        <end position="352"/>
    </location>
</feature>
<evidence type="ECO:0000259" key="2">
    <source>
        <dbReference type="Pfam" id="PF17390"/>
    </source>
</evidence>
<sequence length="566" mass="63381">MIPSWKNVKLNKEPRTRYYIDPVRIVWKSEESILERPELLLAGRDGQSVLSSPMDKACIMHHAGTAPGFLLDFGTELHGGVQICIAGGSNKDRRTARLRVRFGESAMEAMSELGGSTNATNNHAVRDGVFEVSYMGAEEVGNTGFRFVRIDFSDEGHFVQLLSVRAVAVMHDVEYKGSFRCSDELLNRIWDTGAYTVHLNMQDYLWDGIKRDRLVWTGDMHPETSTLQTVFGYHDVVPRSLDFIRDESPLPGWMTTFPTYSIWWILVHHDWFMHNGDLDYLLKQKLYMTGLLRQLGACVRDDGTVDIPNPFLDWPSSTNPEGVRAGAHALFIWCMEAGAKLCKFMADEETSEFCRRTEAKLREVTPDHNNSKQAASLLALVGLLDPLKANEEVIAPDSPKGYSTFYGYYILKARGEAGDIQGSLESIKAYWGGMLSLGATTFWEDFDISWLDNAARIDELTPDGKIDVHGTYGGYCYQGYRHSLCHGWASGPTAWLSEYVLGVRVAEPGCRTIRVIPQLGDLEWAEGTFPTPHGIVRLKHSKKADGTIHSEIEAPEGVTVLEGIID</sequence>
<dbReference type="RefSeq" id="WP_345594195.1">
    <property type="nucleotide sequence ID" value="NZ_BAABJG010000052.1"/>
</dbReference>
<dbReference type="PANTHER" id="PTHR34987">
    <property type="entry name" value="C, PUTATIVE (AFU_ORTHOLOGUE AFUA_3G02880)-RELATED"/>
    <property type="match status" value="1"/>
</dbReference>
<evidence type="ECO:0000313" key="4">
    <source>
        <dbReference type="Proteomes" id="UP001597180"/>
    </source>
</evidence>
<gene>
    <name evidence="3" type="ORF">ACFQ4B_35410</name>
</gene>
<dbReference type="SUPFAM" id="SSF48208">
    <property type="entry name" value="Six-hairpin glycosidases"/>
    <property type="match status" value="1"/>
</dbReference>
<dbReference type="EMBL" id="JBHTLU010000058">
    <property type="protein sequence ID" value="MFD1225384.1"/>
    <property type="molecule type" value="Genomic_DNA"/>
</dbReference>
<protein>
    <submittedName>
        <fullName evidence="3">Alpha-L-rhamnosidase C-terminal domain-containing protein</fullName>
    </submittedName>
</protein>
<dbReference type="PANTHER" id="PTHR34987:SF4">
    <property type="entry name" value="ALPHA-L-RHAMNOSIDASE C-TERMINAL DOMAIN-CONTAINING PROTEIN"/>
    <property type="match status" value="1"/>
</dbReference>
<dbReference type="Gene3D" id="1.50.10.10">
    <property type="match status" value="1"/>
</dbReference>